<keyword evidence="1" id="KW-1133">Transmembrane helix</keyword>
<sequence length="313" mass="35268">MYLEHFGLREFPFTLTPDTSYFLASNHYQAALNTLLVAIHTGEGFIKITGEVGTGKTLLCRQFLACVEQINATQPLAQYVTAYIPNPYLTPQGLMLSLADELGIALEPNAEQHHVLKTITQTLLTLAQQNQQVILCFDEAQAMPLETLEALRLLTNMETEKRKLVQIILFGQPELDLKLQQNQIRQLNQRITFHYQLGTLKQGEVDDYVMHRLHIAGYHGRPIFTRSAIKALYQASKGTPRLINILAHKALMASFGKGEMIVRKQQIFKAASDTESAHQRVPYRPYIAILLTITVLLIIAVVVMDGTGWVMLK</sequence>
<feature type="domain" description="ORC1/DEAH AAA+ ATPase" evidence="2">
    <location>
        <begin position="41"/>
        <end position="177"/>
    </location>
</feature>
<reference evidence="3" key="1">
    <citation type="submission" date="2009-10" db="EMBL/GenBank/DDBJ databases">
        <title>Diversity of trophic interactions inside an arsenic-rich microbial ecosystem.</title>
        <authorList>
            <person name="Bertin P.N."/>
            <person name="Heinrich-Salmeron A."/>
            <person name="Pelletier E."/>
            <person name="Goulhen-Chollet F."/>
            <person name="Arsene-Ploetze F."/>
            <person name="Gallien S."/>
            <person name="Calteau A."/>
            <person name="Vallenet D."/>
            <person name="Casiot C."/>
            <person name="Chane-Woon-Ming B."/>
            <person name="Giloteaux L."/>
            <person name="Barakat M."/>
            <person name="Bonnefoy V."/>
            <person name="Bruneel O."/>
            <person name="Chandler M."/>
            <person name="Cleiss J."/>
            <person name="Duran R."/>
            <person name="Elbaz-Poulichet F."/>
            <person name="Fonknechten N."/>
            <person name="Lauga B."/>
            <person name="Mornico D."/>
            <person name="Ortet P."/>
            <person name="Schaeffer C."/>
            <person name="Siguier P."/>
            <person name="Alexander Thil Smith A."/>
            <person name="Van Dorsselaer A."/>
            <person name="Weissenbach J."/>
            <person name="Medigue C."/>
            <person name="Le Paslier D."/>
        </authorList>
    </citation>
    <scope>NUCLEOTIDE SEQUENCE</scope>
</reference>
<keyword evidence="1" id="KW-0812">Transmembrane</keyword>
<gene>
    <name evidence="3" type="ORF">CARN7_1477</name>
</gene>
<keyword evidence="1" id="KW-0472">Membrane</keyword>
<organism evidence="3">
    <name type="scientific">mine drainage metagenome</name>
    <dbReference type="NCBI Taxonomy" id="410659"/>
    <lineage>
        <taxon>unclassified sequences</taxon>
        <taxon>metagenomes</taxon>
        <taxon>ecological metagenomes</taxon>
    </lineage>
</organism>
<dbReference type="Gene3D" id="3.40.50.300">
    <property type="entry name" value="P-loop containing nucleotide triphosphate hydrolases"/>
    <property type="match status" value="1"/>
</dbReference>
<name>E6QTW0_9ZZZZ</name>
<dbReference type="GO" id="GO:0016887">
    <property type="term" value="F:ATP hydrolysis activity"/>
    <property type="evidence" value="ECO:0007669"/>
    <property type="project" value="InterPro"/>
</dbReference>
<comment type="caution">
    <text evidence="3">The sequence shown here is derived from an EMBL/GenBank/DDBJ whole genome shotgun (WGS) entry which is preliminary data.</text>
</comment>
<evidence type="ECO:0000313" key="3">
    <source>
        <dbReference type="EMBL" id="CBI10682.1"/>
    </source>
</evidence>
<dbReference type="InterPro" id="IPR052026">
    <property type="entry name" value="ExeA_AAA_ATPase_DNA-bind"/>
</dbReference>
<evidence type="ECO:0000256" key="1">
    <source>
        <dbReference type="SAM" id="Phobius"/>
    </source>
</evidence>
<dbReference type="AlphaFoldDB" id="E6QTW0"/>
<protein>
    <submittedName>
        <fullName evidence="3">Putative Type II secretory pathway, component ExeA</fullName>
    </submittedName>
</protein>
<dbReference type="Pfam" id="PF13401">
    <property type="entry name" value="AAA_22"/>
    <property type="match status" value="1"/>
</dbReference>
<proteinExistence type="predicted"/>
<dbReference type="InterPro" id="IPR049945">
    <property type="entry name" value="AAA_22"/>
</dbReference>
<dbReference type="PANTHER" id="PTHR35894">
    <property type="entry name" value="GENERAL SECRETION PATHWAY PROTEIN A-RELATED"/>
    <property type="match status" value="1"/>
</dbReference>
<dbReference type="PANTHER" id="PTHR35894:SF7">
    <property type="entry name" value="GENERAL SECRETION PATHWAY PROTEIN A-RELATED"/>
    <property type="match status" value="1"/>
</dbReference>
<feature type="transmembrane region" description="Helical" evidence="1">
    <location>
        <begin position="286"/>
        <end position="312"/>
    </location>
</feature>
<dbReference type="InterPro" id="IPR027417">
    <property type="entry name" value="P-loop_NTPase"/>
</dbReference>
<evidence type="ECO:0000259" key="2">
    <source>
        <dbReference type="Pfam" id="PF13401"/>
    </source>
</evidence>
<accession>E6QTW0</accession>
<dbReference type="SUPFAM" id="SSF52540">
    <property type="entry name" value="P-loop containing nucleoside triphosphate hydrolases"/>
    <property type="match status" value="1"/>
</dbReference>
<dbReference type="EMBL" id="CABR01000101">
    <property type="protein sequence ID" value="CBI10682.1"/>
    <property type="molecule type" value="Genomic_DNA"/>
</dbReference>